<dbReference type="SUPFAM" id="SSF48371">
    <property type="entry name" value="ARM repeat"/>
    <property type="match status" value="1"/>
</dbReference>
<dbReference type="EMBL" id="LGRX02023473">
    <property type="protein sequence ID" value="KAK3254525.1"/>
    <property type="molecule type" value="Genomic_DNA"/>
</dbReference>
<dbReference type="Gene3D" id="1.25.10.10">
    <property type="entry name" value="Leucine-rich Repeat Variant"/>
    <property type="match status" value="1"/>
</dbReference>
<evidence type="ECO:0000313" key="2">
    <source>
        <dbReference type="Proteomes" id="UP001190700"/>
    </source>
</evidence>
<name>A0AAE0CI17_9CHLO</name>
<protein>
    <submittedName>
        <fullName evidence="1">Uncharacterized protein</fullName>
    </submittedName>
</protein>
<comment type="caution">
    <text evidence="1">The sequence shown here is derived from an EMBL/GenBank/DDBJ whole genome shotgun (WGS) entry which is preliminary data.</text>
</comment>
<dbReference type="InterPro" id="IPR011989">
    <property type="entry name" value="ARM-like"/>
</dbReference>
<sequence length="496" mass="53132">MTVATANAVLRGPSGDIWTQLSDVKNVISKGQETFFQAATSAEGKLAMIERHVQGRVIDPSTNKAVTESKGEVARASAAMQFLKTSEEKGLQVASRDLEFRKKMQSYSLKGKTVSSAQIATAEILEALEVHKVPKQNTLSRPIAVAQLVMLGYSVGEADNALNAVGKVDVALAVKYLGGGSLPSYEQARANRAPAPQPETGSFSHPAPVPVVHKTPQAAKPQAAPAKAGLAAIAMSTKSLGQRIQMNRRAGKRCSNIIISLMKNPQFTDRGTLVRCLQAMWHLCVVKGLHAARFLKADGMKALVGVLTRYGKDRELQLQGCVLLQELLTNGSTVKHVHKLPEVARGEALSAVSEALFFHAEDALIVENSAACIWTMCFRQRRLQNRAVEMGVISGLLRGLADHKGAYGVQYRASGGLLSLAIDNQEAMNALAEQGVREAVRNALVENPRVGFAGAFEDLRMWMRPTLAGSSGTGTTSVTGTGIRLLYRLVALCSGI</sequence>
<dbReference type="InterPro" id="IPR016024">
    <property type="entry name" value="ARM-type_fold"/>
</dbReference>
<proteinExistence type="predicted"/>
<dbReference type="AlphaFoldDB" id="A0AAE0CI17"/>
<organism evidence="1 2">
    <name type="scientific">Cymbomonas tetramitiformis</name>
    <dbReference type="NCBI Taxonomy" id="36881"/>
    <lineage>
        <taxon>Eukaryota</taxon>
        <taxon>Viridiplantae</taxon>
        <taxon>Chlorophyta</taxon>
        <taxon>Pyramimonadophyceae</taxon>
        <taxon>Pyramimonadales</taxon>
        <taxon>Pyramimonadaceae</taxon>
        <taxon>Cymbomonas</taxon>
    </lineage>
</organism>
<reference evidence="1 2" key="1">
    <citation type="journal article" date="2015" name="Genome Biol. Evol.">
        <title>Comparative Genomics of a Bacterivorous Green Alga Reveals Evolutionary Causalities and Consequences of Phago-Mixotrophic Mode of Nutrition.</title>
        <authorList>
            <person name="Burns J.A."/>
            <person name="Paasch A."/>
            <person name="Narechania A."/>
            <person name="Kim E."/>
        </authorList>
    </citation>
    <scope>NUCLEOTIDE SEQUENCE [LARGE SCALE GENOMIC DNA]</scope>
    <source>
        <strain evidence="1 2">PLY_AMNH</strain>
    </source>
</reference>
<gene>
    <name evidence="1" type="ORF">CYMTET_36262</name>
</gene>
<keyword evidence="2" id="KW-1185">Reference proteome</keyword>
<accession>A0AAE0CI17</accession>
<evidence type="ECO:0000313" key="1">
    <source>
        <dbReference type="EMBL" id="KAK3254525.1"/>
    </source>
</evidence>
<dbReference type="Proteomes" id="UP001190700">
    <property type="component" value="Unassembled WGS sequence"/>
</dbReference>